<keyword evidence="3" id="KW-0479">Metal-binding</keyword>
<dbReference type="Pfam" id="PF05195">
    <property type="entry name" value="AMP_N"/>
    <property type="match status" value="1"/>
</dbReference>
<organism evidence="8 9">
    <name type="scientific">Geodia barretti</name>
    <name type="common">Barrett's horny sponge</name>
    <dbReference type="NCBI Taxonomy" id="519541"/>
    <lineage>
        <taxon>Eukaryota</taxon>
        <taxon>Metazoa</taxon>
        <taxon>Porifera</taxon>
        <taxon>Demospongiae</taxon>
        <taxon>Heteroscleromorpha</taxon>
        <taxon>Tetractinellida</taxon>
        <taxon>Astrophorina</taxon>
        <taxon>Geodiidae</taxon>
        <taxon>Geodia</taxon>
    </lineage>
</organism>
<dbReference type="EMBL" id="CASHTH010003024">
    <property type="protein sequence ID" value="CAI8038998.1"/>
    <property type="molecule type" value="Genomic_DNA"/>
</dbReference>
<evidence type="ECO:0000256" key="3">
    <source>
        <dbReference type="ARBA" id="ARBA00022723"/>
    </source>
</evidence>
<keyword evidence="4" id="KW-0378">Hydrolase</keyword>
<dbReference type="GO" id="GO:0006508">
    <property type="term" value="P:proteolysis"/>
    <property type="evidence" value="ECO:0007669"/>
    <property type="project" value="TreeGrafter"/>
</dbReference>
<dbReference type="SMART" id="SM01011">
    <property type="entry name" value="AMP_N"/>
    <property type="match status" value="1"/>
</dbReference>
<comment type="caution">
    <text evidence="8">The sequence shown here is derived from an EMBL/GenBank/DDBJ whole genome shotgun (WGS) entry which is preliminary data.</text>
</comment>
<dbReference type="GO" id="GO:0030145">
    <property type="term" value="F:manganese ion binding"/>
    <property type="evidence" value="ECO:0007669"/>
    <property type="project" value="InterPro"/>
</dbReference>
<keyword evidence="9" id="KW-1185">Reference proteome</keyword>
<evidence type="ECO:0000259" key="7">
    <source>
        <dbReference type="SMART" id="SM01011"/>
    </source>
</evidence>
<keyword evidence="5" id="KW-0464">Manganese</keyword>
<name>A0AA35T012_GEOBA</name>
<evidence type="ECO:0000256" key="4">
    <source>
        <dbReference type="ARBA" id="ARBA00022801"/>
    </source>
</evidence>
<sequence length="532" mass="59836">MIIIFIVLSPAHFLIDARQHYVKMRKVLATPRVYCERLLWLASHAHLRVRPRPLVRGRSLSIDVGQPSHFTHPHLLQEDEILPGMDKAEFAQRRSRLMELVANTHTGMTNPHHLVIIPGAPTLYMSQDVPYRFHQNTDLFYLTGFQEPDCVLLLETIPHSSLPSHTSTLYVRPRDPHREQWDGPRPGPEGTVDFTGVDQAYNLDDLPDHLEKRYSGGDYSVWYYTESTPHPEQDQLITSSLTRSPISKIKSVHSPSHQLQELRLTKSPAELVLMRRAADIACLAFTKAMEATRPGLNEHQLESVFEHSVKMSGAQRMSFPPVVAGGPRATCLHYITNNRDLLEGEMVLVDAGCQYFGYVSDITRTWPVSGKFTPAQRDLYQLVLTVKQESIEMCRAGVTLNYLNSLAVEMLADGLIDMGLMSDRLSPIDLSNTMGRLFPHHLGHYLGLDTHDTMLVDRNTELEPGMVLTIEPGVYLPQDYHLQGSSAATALAGCGIRLEDNVAVNEDGREVLSHSCPQTTSELTRLIGTRHH</sequence>
<keyword evidence="8" id="KW-0645">Protease</keyword>
<dbReference type="InterPro" id="IPR052433">
    <property type="entry name" value="X-Pro_dipept-like"/>
</dbReference>
<evidence type="ECO:0000256" key="5">
    <source>
        <dbReference type="ARBA" id="ARBA00023211"/>
    </source>
</evidence>
<evidence type="ECO:0000256" key="6">
    <source>
        <dbReference type="SAM" id="MobiDB-lite"/>
    </source>
</evidence>
<feature type="domain" description="Aminopeptidase P N-terminal" evidence="7">
    <location>
        <begin position="85"/>
        <end position="231"/>
    </location>
</feature>
<accession>A0AA35T012</accession>
<dbReference type="CDD" id="cd01087">
    <property type="entry name" value="Prolidase"/>
    <property type="match status" value="1"/>
</dbReference>
<evidence type="ECO:0000313" key="8">
    <source>
        <dbReference type="EMBL" id="CAI8038998.1"/>
    </source>
</evidence>
<dbReference type="InterPro" id="IPR007865">
    <property type="entry name" value="Aminopep_P_N"/>
</dbReference>
<comment type="cofactor">
    <cofactor evidence="1">
        <name>Mn(2+)</name>
        <dbReference type="ChEBI" id="CHEBI:29035"/>
    </cofactor>
</comment>
<protein>
    <submittedName>
        <fullName evidence="8">Xaa-Pro aminopeptidase 3</fullName>
    </submittedName>
</protein>
<keyword evidence="8" id="KW-0031">Aminopeptidase</keyword>
<dbReference type="AlphaFoldDB" id="A0AA35T012"/>
<dbReference type="GO" id="GO:0070006">
    <property type="term" value="F:metalloaminopeptidase activity"/>
    <property type="evidence" value="ECO:0007669"/>
    <property type="project" value="InterPro"/>
</dbReference>
<dbReference type="PANTHER" id="PTHR43226">
    <property type="entry name" value="XAA-PRO AMINOPEPTIDASE 3"/>
    <property type="match status" value="1"/>
</dbReference>
<evidence type="ECO:0000256" key="2">
    <source>
        <dbReference type="ARBA" id="ARBA00008766"/>
    </source>
</evidence>
<dbReference type="PANTHER" id="PTHR43226:SF4">
    <property type="entry name" value="XAA-PRO AMINOPEPTIDASE 3"/>
    <property type="match status" value="1"/>
</dbReference>
<gene>
    <name evidence="8" type="ORF">GBAR_LOCUS21704</name>
</gene>
<dbReference type="InterPro" id="IPR029149">
    <property type="entry name" value="Creatin/AminoP/Spt16_N"/>
</dbReference>
<dbReference type="SUPFAM" id="SSF53092">
    <property type="entry name" value="Creatinase/prolidase N-terminal domain"/>
    <property type="match status" value="1"/>
</dbReference>
<dbReference type="Pfam" id="PF00557">
    <property type="entry name" value="Peptidase_M24"/>
    <property type="match status" value="1"/>
</dbReference>
<dbReference type="Gene3D" id="3.40.350.10">
    <property type="entry name" value="Creatinase/prolidase N-terminal domain"/>
    <property type="match status" value="1"/>
</dbReference>
<evidence type="ECO:0000313" key="9">
    <source>
        <dbReference type="Proteomes" id="UP001174909"/>
    </source>
</evidence>
<feature type="compositionally biased region" description="Basic and acidic residues" evidence="6">
    <location>
        <begin position="172"/>
        <end position="182"/>
    </location>
</feature>
<reference evidence="8" key="1">
    <citation type="submission" date="2023-03" db="EMBL/GenBank/DDBJ databases">
        <authorList>
            <person name="Steffen K."/>
            <person name="Cardenas P."/>
        </authorList>
    </citation>
    <scope>NUCLEOTIDE SEQUENCE</scope>
</reference>
<dbReference type="InterPro" id="IPR036005">
    <property type="entry name" value="Creatinase/aminopeptidase-like"/>
</dbReference>
<comment type="similarity">
    <text evidence="2">Belongs to the peptidase M24B family.</text>
</comment>
<dbReference type="Proteomes" id="UP001174909">
    <property type="component" value="Unassembled WGS sequence"/>
</dbReference>
<dbReference type="InterPro" id="IPR000994">
    <property type="entry name" value="Pept_M24"/>
</dbReference>
<feature type="region of interest" description="Disordered" evidence="6">
    <location>
        <begin position="164"/>
        <end position="187"/>
    </location>
</feature>
<dbReference type="GO" id="GO:0005739">
    <property type="term" value="C:mitochondrion"/>
    <property type="evidence" value="ECO:0007669"/>
    <property type="project" value="TreeGrafter"/>
</dbReference>
<proteinExistence type="inferred from homology"/>
<dbReference type="SUPFAM" id="SSF55920">
    <property type="entry name" value="Creatinase/aminopeptidase"/>
    <property type="match status" value="1"/>
</dbReference>
<dbReference type="Gene3D" id="3.90.230.10">
    <property type="entry name" value="Creatinase/methionine aminopeptidase superfamily"/>
    <property type="match status" value="1"/>
</dbReference>
<evidence type="ECO:0000256" key="1">
    <source>
        <dbReference type="ARBA" id="ARBA00001936"/>
    </source>
</evidence>